<sequence length="187" mass="21625">MDPDDSTLRDIRRCSTTAQGTKLTLRTALKRSYSVVPPARKISRTLALKCYKLEPSDLFGLRYQESPLTVPSRNRDLNVVVSLYNEREVEQVAWHKYGGPEQFEHHLLALREQYMQDHPLGGWEFNRPQRVSRLRTRPRTRRITKDKSGPLFFEKPLAPIETCEHNSNHDQTLRPLSASVHVPPNLG</sequence>
<organism evidence="1 2">
    <name type="scientific">Mycena sanguinolenta</name>
    <dbReference type="NCBI Taxonomy" id="230812"/>
    <lineage>
        <taxon>Eukaryota</taxon>
        <taxon>Fungi</taxon>
        <taxon>Dikarya</taxon>
        <taxon>Basidiomycota</taxon>
        <taxon>Agaricomycotina</taxon>
        <taxon>Agaricomycetes</taxon>
        <taxon>Agaricomycetidae</taxon>
        <taxon>Agaricales</taxon>
        <taxon>Marasmiineae</taxon>
        <taxon>Mycenaceae</taxon>
        <taxon>Mycena</taxon>
    </lineage>
</organism>
<dbReference type="AlphaFoldDB" id="A0A8H7D3B7"/>
<comment type="caution">
    <text evidence="1">The sequence shown here is derived from an EMBL/GenBank/DDBJ whole genome shotgun (WGS) entry which is preliminary data.</text>
</comment>
<name>A0A8H7D3B7_9AGAR</name>
<evidence type="ECO:0000313" key="2">
    <source>
        <dbReference type="Proteomes" id="UP000623467"/>
    </source>
</evidence>
<gene>
    <name evidence="1" type="ORF">MSAN_01317200</name>
</gene>
<protein>
    <submittedName>
        <fullName evidence="1">Uncharacterized protein</fullName>
    </submittedName>
</protein>
<reference evidence="1" key="1">
    <citation type="submission" date="2020-05" db="EMBL/GenBank/DDBJ databases">
        <title>Mycena genomes resolve the evolution of fungal bioluminescence.</title>
        <authorList>
            <person name="Tsai I.J."/>
        </authorList>
    </citation>
    <scope>NUCLEOTIDE SEQUENCE</scope>
    <source>
        <strain evidence="1">160909Yilan</strain>
    </source>
</reference>
<accession>A0A8H7D3B7</accession>
<dbReference type="EMBL" id="JACAZH010000010">
    <property type="protein sequence ID" value="KAF7357223.1"/>
    <property type="molecule type" value="Genomic_DNA"/>
</dbReference>
<proteinExistence type="predicted"/>
<dbReference type="Proteomes" id="UP000623467">
    <property type="component" value="Unassembled WGS sequence"/>
</dbReference>
<dbReference type="CDD" id="cd21075">
    <property type="entry name" value="DBD_XPA-like"/>
    <property type="match status" value="1"/>
</dbReference>
<keyword evidence="2" id="KW-1185">Reference proteome</keyword>
<dbReference type="OrthoDB" id="3058642at2759"/>
<evidence type="ECO:0000313" key="1">
    <source>
        <dbReference type="EMBL" id="KAF7357223.1"/>
    </source>
</evidence>